<organism evidence="13 14">
    <name type="scientific">Amphiplicatus metriothermophilus</name>
    <dbReference type="NCBI Taxonomy" id="1519374"/>
    <lineage>
        <taxon>Bacteria</taxon>
        <taxon>Pseudomonadati</taxon>
        <taxon>Pseudomonadota</taxon>
        <taxon>Alphaproteobacteria</taxon>
        <taxon>Parvularculales</taxon>
        <taxon>Parvularculaceae</taxon>
        <taxon>Amphiplicatus</taxon>
    </lineage>
</organism>
<evidence type="ECO:0000256" key="1">
    <source>
        <dbReference type="ARBA" id="ARBA00012423"/>
    </source>
</evidence>
<evidence type="ECO:0000256" key="3">
    <source>
        <dbReference type="ARBA" id="ARBA00022946"/>
    </source>
</evidence>
<dbReference type="InterPro" id="IPR052382">
    <property type="entry name" value="ABHD10_acyl-thioesterase"/>
</dbReference>
<keyword evidence="14" id="KW-1185">Reference proteome</keyword>
<evidence type="ECO:0000256" key="6">
    <source>
        <dbReference type="ARBA" id="ARBA00041520"/>
    </source>
</evidence>
<evidence type="ECO:0000256" key="11">
    <source>
        <dbReference type="ARBA" id="ARBA00047972"/>
    </source>
</evidence>
<comment type="catalytic activity">
    <reaction evidence="11">
        <text>mycophenolic acid O-acyl-beta-D-glucuronide + H2O = mycophenolate + D-glucuronate + H(+)</text>
        <dbReference type="Rhea" id="RHEA:34179"/>
        <dbReference type="ChEBI" id="CHEBI:15377"/>
        <dbReference type="ChEBI" id="CHEBI:15378"/>
        <dbReference type="ChEBI" id="CHEBI:58720"/>
        <dbReference type="ChEBI" id="CHEBI:62932"/>
        <dbReference type="ChEBI" id="CHEBI:66982"/>
        <dbReference type="EC" id="3.1.1.93"/>
    </reaction>
    <physiologicalReaction direction="left-to-right" evidence="11">
        <dbReference type="Rhea" id="RHEA:34180"/>
    </physiologicalReaction>
</comment>
<dbReference type="EMBL" id="FZQA01000001">
    <property type="protein sequence ID" value="SNT68385.1"/>
    <property type="molecule type" value="Genomic_DNA"/>
</dbReference>
<evidence type="ECO:0000256" key="7">
    <source>
        <dbReference type="ARBA" id="ARBA00042645"/>
    </source>
</evidence>
<dbReference type="GO" id="GO:0102390">
    <property type="term" value="F:mycophenolic acid acyl-glucuronide esterase activity"/>
    <property type="evidence" value="ECO:0007669"/>
    <property type="project" value="UniProtKB-EC"/>
</dbReference>
<evidence type="ECO:0000256" key="10">
    <source>
        <dbReference type="ARBA" id="ARBA00047409"/>
    </source>
</evidence>
<protein>
    <recommendedName>
        <fullName evidence="5">Palmitoyl-protein thioesterase ABHD10, mitochondrial</fullName>
        <ecNumber evidence="4">3.1.1.93</ecNumber>
        <ecNumber evidence="1">3.1.2.22</ecNumber>
    </recommendedName>
    <alternativeName>
        <fullName evidence="7">Acyl-protein thioesterase ABHD10</fullName>
    </alternativeName>
    <alternativeName>
        <fullName evidence="8">Alpha/beta hydrolase domain-containing protein 10</fullName>
    </alternativeName>
    <alternativeName>
        <fullName evidence="6">Mycophenolic acid acyl-glucuronide esterase, mitochondrial</fullName>
    </alternativeName>
</protein>
<feature type="domain" description="AB hydrolase-1" evidence="12">
    <location>
        <begin position="44"/>
        <end position="237"/>
    </location>
</feature>
<dbReference type="InterPro" id="IPR029058">
    <property type="entry name" value="AB_hydrolase_fold"/>
</dbReference>
<accession>A0A239PLD8</accession>
<dbReference type="Pfam" id="PF12697">
    <property type="entry name" value="Abhydrolase_6"/>
    <property type="match status" value="1"/>
</dbReference>
<evidence type="ECO:0000256" key="9">
    <source>
        <dbReference type="ARBA" id="ARBA00046047"/>
    </source>
</evidence>
<dbReference type="PANTHER" id="PTHR16138:SF7">
    <property type="entry name" value="PALMITOYL-PROTEIN THIOESTERASE ABHD10, MITOCHONDRIAL"/>
    <property type="match status" value="1"/>
</dbReference>
<comment type="catalytic activity">
    <reaction evidence="10">
        <text>S-hexadecanoyl-L-cysteinyl-[protein] + H2O = L-cysteinyl-[protein] + hexadecanoate + H(+)</text>
        <dbReference type="Rhea" id="RHEA:19233"/>
        <dbReference type="Rhea" id="RHEA-COMP:10131"/>
        <dbReference type="Rhea" id="RHEA-COMP:11032"/>
        <dbReference type="ChEBI" id="CHEBI:7896"/>
        <dbReference type="ChEBI" id="CHEBI:15377"/>
        <dbReference type="ChEBI" id="CHEBI:15378"/>
        <dbReference type="ChEBI" id="CHEBI:29950"/>
        <dbReference type="ChEBI" id="CHEBI:74151"/>
        <dbReference type="EC" id="3.1.2.22"/>
    </reaction>
    <physiologicalReaction direction="left-to-right" evidence="10">
        <dbReference type="Rhea" id="RHEA:19234"/>
    </physiologicalReaction>
</comment>
<dbReference type="Proteomes" id="UP000198346">
    <property type="component" value="Unassembled WGS sequence"/>
</dbReference>
<evidence type="ECO:0000259" key="12">
    <source>
        <dbReference type="Pfam" id="PF12697"/>
    </source>
</evidence>
<evidence type="ECO:0000313" key="13">
    <source>
        <dbReference type="EMBL" id="SNT68385.1"/>
    </source>
</evidence>
<dbReference type="RefSeq" id="WP_089411333.1">
    <property type="nucleotide sequence ID" value="NZ_FZQA01000001.1"/>
</dbReference>
<keyword evidence="2" id="KW-0378">Hydrolase</keyword>
<dbReference type="PANTHER" id="PTHR16138">
    <property type="entry name" value="MYCOPHENOLIC ACID ACYL-GLUCURONIDE ESTERASE, MITOCHONDRIAL"/>
    <property type="match status" value="1"/>
</dbReference>
<name>A0A239PLD8_9PROT</name>
<reference evidence="13 14" key="1">
    <citation type="submission" date="2017-07" db="EMBL/GenBank/DDBJ databases">
        <authorList>
            <person name="Sun Z.S."/>
            <person name="Albrecht U."/>
            <person name="Echele G."/>
            <person name="Lee C.C."/>
        </authorList>
    </citation>
    <scope>NUCLEOTIDE SEQUENCE [LARGE SCALE GENOMIC DNA]</scope>
    <source>
        <strain evidence="13 14">CGMCC 1.12710</strain>
    </source>
</reference>
<dbReference type="GO" id="GO:0008474">
    <property type="term" value="F:palmitoyl-(protein) hydrolase activity"/>
    <property type="evidence" value="ECO:0007669"/>
    <property type="project" value="UniProtKB-EC"/>
</dbReference>
<evidence type="ECO:0000256" key="4">
    <source>
        <dbReference type="ARBA" id="ARBA00039132"/>
    </source>
</evidence>
<evidence type="ECO:0000256" key="2">
    <source>
        <dbReference type="ARBA" id="ARBA00022801"/>
    </source>
</evidence>
<dbReference type="AlphaFoldDB" id="A0A239PLD8"/>
<comment type="function">
    <text evidence="9">Acts as an acyl-protein thioesterase that hydrolyzes fatty acids from acylated residues in proteins. Regulates the mitochondrial S-depalmitoylation of the nucleophilic active site residue of peroxiredoxin-5/PRDX5, a key antioxidant protein, therefore modulating mitochondrial antioxidant ability. Also catalyzes the deglucuronidation of mycophenolic acid acyl-glucuronide, an active metabolite of the immunosuppressant drug mycophenolate.</text>
</comment>
<evidence type="ECO:0000313" key="14">
    <source>
        <dbReference type="Proteomes" id="UP000198346"/>
    </source>
</evidence>
<gene>
    <name evidence="13" type="ORF">SAMN06297382_0887</name>
</gene>
<dbReference type="Gene3D" id="3.40.50.1820">
    <property type="entry name" value="alpha/beta hydrolase"/>
    <property type="match status" value="1"/>
</dbReference>
<dbReference type="InterPro" id="IPR000073">
    <property type="entry name" value="AB_hydrolase_1"/>
</dbReference>
<dbReference type="SUPFAM" id="SSF53474">
    <property type="entry name" value="alpha/beta-Hydrolases"/>
    <property type="match status" value="1"/>
</dbReference>
<dbReference type="EC" id="3.1.1.93" evidence="4"/>
<evidence type="ECO:0000256" key="8">
    <source>
        <dbReference type="ARBA" id="ARBA00042704"/>
    </source>
</evidence>
<evidence type="ECO:0000256" key="5">
    <source>
        <dbReference type="ARBA" id="ARBA00039314"/>
    </source>
</evidence>
<dbReference type="OrthoDB" id="9813296at2"/>
<proteinExistence type="predicted"/>
<dbReference type="EC" id="3.1.2.22" evidence="1"/>
<keyword evidence="3" id="KW-0809">Transit peptide</keyword>
<sequence>MIAARHMDGPKGRLAYERVEGAGPGVVWLGGFRSDMTGTKASFLADWARRRERTYVRFDYSGHGASDGAFEDGCISDWTADALAVLDGLTAGPQILVGSSMGGWIATLLARARPERLAGLVYIAPAPDFTEELFWNSLDEDDRARLEREGRLELPSDYAPEPDVVTWKLIEDGRRNRVLGAPIDLAVPVRILQGMKDTDVPWRHAMRLAETIRSPDLLVTLTGDGDHRLSTPADLARLAASVESIG</sequence>